<reference evidence="1" key="1">
    <citation type="submission" date="2020-12" db="EMBL/GenBank/DDBJ databases">
        <title>Marinomonas arctica sp. nov., a psychrotolerant bacterium isolated from the Arctic.</title>
        <authorList>
            <person name="Zhang Y."/>
        </authorList>
    </citation>
    <scope>NUCLEOTIDE SEQUENCE</scope>
    <source>
        <strain evidence="1">C1424</strain>
    </source>
</reference>
<evidence type="ECO:0000313" key="1">
    <source>
        <dbReference type="EMBL" id="MBJ7538073.1"/>
    </source>
</evidence>
<organism evidence="1 2">
    <name type="scientific">Marinomonas transparens</name>
    <dbReference type="NCBI Taxonomy" id="2795388"/>
    <lineage>
        <taxon>Bacteria</taxon>
        <taxon>Pseudomonadati</taxon>
        <taxon>Pseudomonadota</taxon>
        <taxon>Gammaproteobacteria</taxon>
        <taxon>Oceanospirillales</taxon>
        <taxon>Oceanospirillaceae</taxon>
        <taxon>Marinomonas</taxon>
    </lineage>
</organism>
<name>A0A934N2P1_9GAMM</name>
<dbReference type="Proteomes" id="UP000628710">
    <property type="component" value="Unassembled WGS sequence"/>
</dbReference>
<gene>
    <name evidence="1" type="ORF">I8J31_10345</name>
</gene>
<sequence>MMNKDVAMPTANPCVRQCCLDDQDICLGCARSLQEILSWHSDDEEQKLHTLEKAQQRQFARKNQIISASPTSQSSILN</sequence>
<keyword evidence="2" id="KW-1185">Reference proteome</keyword>
<dbReference type="Pfam" id="PF06945">
    <property type="entry name" value="DUF1289"/>
    <property type="match status" value="1"/>
</dbReference>
<dbReference type="PANTHER" id="PTHR35175:SF2">
    <property type="entry name" value="DUF1289 DOMAIN-CONTAINING PROTEIN"/>
    <property type="match status" value="1"/>
</dbReference>
<dbReference type="PANTHER" id="PTHR35175">
    <property type="entry name" value="DUF1289 DOMAIN-CONTAINING PROTEIN"/>
    <property type="match status" value="1"/>
</dbReference>
<dbReference type="EMBL" id="JAEMNX010000010">
    <property type="protein sequence ID" value="MBJ7538073.1"/>
    <property type="molecule type" value="Genomic_DNA"/>
</dbReference>
<comment type="caution">
    <text evidence="1">The sequence shown here is derived from an EMBL/GenBank/DDBJ whole genome shotgun (WGS) entry which is preliminary data.</text>
</comment>
<proteinExistence type="predicted"/>
<protein>
    <submittedName>
        <fullName evidence="1">DUF1289 domain-containing protein</fullName>
    </submittedName>
</protein>
<accession>A0A934N2P1</accession>
<dbReference type="InterPro" id="IPR010710">
    <property type="entry name" value="DUF1289"/>
</dbReference>
<dbReference type="AlphaFoldDB" id="A0A934N2P1"/>
<evidence type="ECO:0000313" key="2">
    <source>
        <dbReference type="Proteomes" id="UP000628710"/>
    </source>
</evidence>
<dbReference type="RefSeq" id="WP_199468457.1">
    <property type="nucleotide sequence ID" value="NZ_JAEMNX010000010.1"/>
</dbReference>